<dbReference type="Proteomes" id="UP000289738">
    <property type="component" value="Chromosome A06"/>
</dbReference>
<organism evidence="1 2">
    <name type="scientific">Arachis hypogaea</name>
    <name type="common">Peanut</name>
    <dbReference type="NCBI Taxonomy" id="3818"/>
    <lineage>
        <taxon>Eukaryota</taxon>
        <taxon>Viridiplantae</taxon>
        <taxon>Streptophyta</taxon>
        <taxon>Embryophyta</taxon>
        <taxon>Tracheophyta</taxon>
        <taxon>Spermatophyta</taxon>
        <taxon>Magnoliopsida</taxon>
        <taxon>eudicotyledons</taxon>
        <taxon>Gunneridae</taxon>
        <taxon>Pentapetalae</taxon>
        <taxon>rosids</taxon>
        <taxon>fabids</taxon>
        <taxon>Fabales</taxon>
        <taxon>Fabaceae</taxon>
        <taxon>Papilionoideae</taxon>
        <taxon>50 kb inversion clade</taxon>
        <taxon>dalbergioids sensu lato</taxon>
        <taxon>Dalbergieae</taxon>
        <taxon>Pterocarpus clade</taxon>
        <taxon>Arachis</taxon>
    </lineage>
</organism>
<sequence>MPPSVALKFCRPSVRLVSFPRAPSLQPLFAVTDRSCFRELGVRRLCLLSHASAAVCLSFTFASSFSRRLRLRSSPFTFARRSPFAFPRRSPFAFPRRSPFEFAFAFVRKPRCSASNSATNPRVELLPFVAVVSFLNPPPDNTLTQHQYSAQTLQLLISITIKINFFVINAQTLNVVLFCFKAVFGRGNSEVCKN</sequence>
<evidence type="ECO:0000313" key="2">
    <source>
        <dbReference type="Proteomes" id="UP000289738"/>
    </source>
</evidence>
<accession>A0A445CSX0</accession>
<protein>
    <submittedName>
        <fullName evidence="1">Uncharacterized protein</fullName>
    </submittedName>
</protein>
<dbReference type="AlphaFoldDB" id="A0A445CSX0"/>
<evidence type="ECO:0000313" key="1">
    <source>
        <dbReference type="EMBL" id="RYR54012.1"/>
    </source>
</evidence>
<keyword evidence="2" id="KW-1185">Reference proteome</keyword>
<gene>
    <name evidence="1" type="ORF">Ahy_A06g029268</name>
</gene>
<dbReference type="EMBL" id="SDMP01000006">
    <property type="protein sequence ID" value="RYR54012.1"/>
    <property type="molecule type" value="Genomic_DNA"/>
</dbReference>
<name>A0A445CSX0_ARAHY</name>
<reference evidence="1 2" key="1">
    <citation type="submission" date="2019-01" db="EMBL/GenBank/DDBJ databases">
        <title>Sequencing of cultivated peanut Arachis hypogaea provides insights into genome evolution and oil improvement.</title>
        <authorList>
            <person name="Chen X."/>
        </authorList>
    </citation>
    <scope>NUCLEOTIDE SEQUENCE [LARGE SCALE GENOMIC DNA]</scope>
    <source>
        <strain evidence="2">cv. Fuhuasheng</strain>
        <tissue evidence="1">Leaves</tissue>
    </source>
</reference>
<proteinExistence type="predicted"/>
<comment type="caution">
    <text evidence="1">The sequence shown here is derived from an EMBL/GenBank/DDBJ whole genome shotgun (WGS) entry which is preliminary data.</text>
</comment>